<feature type="region of interest" description="Disordered" evidence="1">
    <location>
        <begin position="25"/>
        <end position="59"/>
    </location>
</feature>
<dbReference type="AlphaFoldDB" id="A0A8J2YPH5"/>
<gene>
    <name evidence="3" type="ORF">GCM10011611_02670</name>
</gene>
<protein>
    <submittedName>
        <fullName evidence="3">Uncharacterized protein</fullName>
    </submittedName>
</protein>
<evidence type="ECO:0000256" key="1">
    <source>
        <dbReference type="SAM" id="MobiDB-lite"/>
    </source>
</evidence>
<keyword evidence="4" id="KW-1185">Reference proteome</keyword>
<feature type="compositionally biased region" description="Low complexity" evidence="1">
    <location>
        <begin position="25"/>
        <end position="36"/>
    </location>
</feature>
<comment type="caution">
    <text evidence="3">The sequence shown here is derived from an EMBL/GenBank/DDBJ whole genome shotgun (WGS) entry which is preliminary data.</text>
</comment>
<accession>A0A8J2YPH5</accession>
<feature type="compositionally biased region" description="Basic residues" evidence="1">
    <location>
        <begin position="37"/>
        <end position="59"/>
    </location>
</feature>
<dbReference type="Proteomes" id="UP000646365">
    <property type="component" value="Unassembled WGS sequence"/>
</dbReference>
<reference evidence="3" key="1">
    <citation type="journal article" date="2014" name="Int. J. Syst. Evol. Microbiol.">
        <title>Complete genome sequence of Corynebacterium casei LMG S-19264T (=DSM 44701T), isolated from a smear-ripened cheese.</title>
        <authorList>
            <consortium name="US DOE Joint Genome Institute (JGI-PGF)"/>
            <person name="Walter F."/>
            <person name="Albersmeier A."/>
            <person name="Kalinowski J."/>
            <person name="Ruckert C."/>
        </authorList>
    </citation>
    <scope>NUCLEOTIDE SEQUENCE</scope>
    <source>
        <strain evidence="3">CGMCC 1.15725</strain>
    </source>
</reference>
<proteinExistence type="predicted"/>
<reference evidence="3" key="2">
    <citation type="submission" date="2020-09" db="EMBL/GenBank/DDBJ databases">
        <authorList>
            <person name="Sun Q."/>
            <person name="Zhou Y."/>
        </authorList>
    </citation>
    <scope>NUCLEOTIDE SEQUENCE</scope>
    <source>
        <strain evidence="3">CGMCC 1.15725</strain>
    </source>
</reference>
<feature type="signal peptide" evidence="2">
    <location>
        <begin position="1"/>
        <end position="23"/>
    </location>
</feature>
<evidence type="ECO:0000256" key="2">
    <source>
        <dbReference type="SAM" id="SignalP"/>
    </source>
</evidence>
<sequence length="59" mass="6368">MFKHIIAALALVFALSSAAPALAKSTQGGHYAGGHSSSHKGGHYRNARTHNHYTHHKKH</sequence>
<evidence type="ECO:0000313" key="4">
    <source>
        <dbReference type="Proteomes" id="UP000646365"/>
    </source>
</evidence>
<evidence type="ECO:0000313" key="3">
    <source>
        <dbReference type="EMBL" id="GGF00535.1"/>
    </source>
</evidence>
<feature type="chain" id="PRO_5035253585" evidence="2">
    <location>
        <begin position="24"/>
        <end position="59"/>
    </location>
</feature>
<organism evidence="3 4">
    <name type="scientific">Aliidongia dinghuensis</name>
    <dbReference type="NCBI Taxonomy" id="1867774"/>
    <lineage>
        <taxon>Bacteria</taxon>
        <taxon>Pseudomonadati</taxon>
        <taxon>Pseudomonadota</taxon>
        <taxon>Alphaproteobacteria</taxon>
        <taxon>Rhodospirillales</taxon>
        <taxon>Dongiaceae</taxon>
        <taxon>Aliidongia</taxon>
    </lineage>
</organism>
<dbReference type="EMBL" id="BMJQ01000001">
    <property type="protein sequence ID" value="GGF00535.1"/>
    <property type="molecule type" value="Genomic_DNA"/>
</dbReference>
<name>A0A8J2YPH5_9PROT</name>
<keyword evidence="2" id="KW-0732">Signal</keyword>